<organism evidence="2 3">
    <name type="scientific">Paenibacillus vulneris</name>
    <dbReference type="NCBI Taxonomy" id="1133364"/>
    <lineage>
        <taxon>Bacteria</taxon>
        <taxon>Bacillati</taxon>
        <taxon>Bacillota</taxon>
        <taxon>Bacilli</taxon>
        <taxon>Bacillales</taxon>
        <taxon>Paenibacillaceae</taxon>
        <taxon>Paenibacillus</taxon>
    </lineage>
</organism>
<dbReference type="CDD" id="cd04301">
    <property type="entry name" value="NAT_SF"/>
    <property type="match status" value="1"/>
</dbReference>
<dbReference type="RefSeq" id="WP_345590283.1">
    <property type="nucleotide sequence ID" value="NZ_BAABJG010000022.1"/>
</dbReference>
<dbReference type="EMBL" id="JBHTLU010000034">
    <property type="protein sequence ID" value="MFD1223291.1"/>
    <property type="molecule type" value="Genomic_DNA"/>
</dbReference>
<name>A0ABW3UTY7_9BACL</name>
<protein>
    <submittedName>
        <fullName evidence="2">GNAT family N-acetyltransferase</fullName>
    </submittedName>
</protein>
<comment type="caution">
    <text evidence="2">The sequence shown here is derived from an EMBL/GenBank/DDBJ whole genome shotgun (WGS) entry which is preliminary data.</text>
</comment>
<dbReference type="Gene3D" id="3.40.630.30">
    <property type="match status" value="1"/>
</dbReference>
<dbReference type="InterPro" id="IPR016181">
    <property type="entry name" value="Acyl_CoA_acyltransferase"/>
</dbReference>
<proteinExistence type="predicted"/>
<evidence type="ECO:0000313" key="3">
    <source>
        <dbReference type="Proteomes" id="UP001597180"/>
    </source>
</evidence>
<sequence length="291" mass="32495">MNVYHYDRASRFLEKVEPVLEKHEAVNNLLLGLLHMEAKGETEGRAALDSYKMVVEDGDERIRLIVLINSNNAILYGAEPFSLEAVKAVVVDLRARGAQVPGVIGPNEIARSFAEEWAESNRLVPVLKMNQRIYQLDRVIPVSGSKGRLRLATVLDQELIAAWIKQFADSIHERITTEEASNKTVGFIRQAAVYLWDDDGAVSMAKTTRPTKHGIVLSNVYTPPEHRNKGYASSCVAALSQRMLDEGYSFCSLYTDLANPTSNHIYSQIGYHPVRDSVMYRFAGEPGGKQE</sequence>
<dbReference type="PROSITE" id="PS51186">
    <property type="entry name" value="GNAT"/>
    <property type="match status" value="1"/>
</dbReference>
<accession>A0ABW3UTY7</accession>
<feature type="domain" description="N-acetyltransferase" evidence="1">
    <location>
        <begin position="147"/>
        <end position="291"/>
    </location>
</feature>
<dbReference type="SUPFAM" id="SSF55729">
    <property type="entry name" value="Acyl-CoA N-acyltransferases (Nat)"/>
    <property type="match status" value="1"/>
</dbReference>
<dbReference type="InterPro" id="IPR013653">
    <property type="entry name" value="GCN5-like_dom"/>
</dbReference>
<evidence type="ECO:0000259" key="1">
    <source>
        <dbReference type="PROSITE" id="PS51186"/>
    </source>
</evidence>
<gene>
    <name evidence="2" type="ORF">ACFQ4B_24535</name>
</gene>
<dbReference type="InterPro" id="IPR000182">
    <property type="entry name" value="GNAT_dom"/>
</dbReference>
<dbReference type="Proteomes" id="UP001597180">
    <property type="component" value="Unassembled WGS sequence"/>
</dbReference>
<evidence type="ECO:0000313" key="2">
    <source>
        <dbReference type="EMBL" id="MFD1223291.1"/>
    </source>
</evidence>
<reference evidence="3" key="1">
    <citation type="journal article" date="2019" name="Int. J. Syst. Evol. Microbiol.">
        <title>The Global Catalogue of Microorganisms (GCM) 10K type strain sequencing project: providing services to taxonomists for standard genome sequencing and annotation.</title>
        <authorList>
            <consortium name="The Broad Institute Genomics Platform"/>
            <consortium name="The Broad Institute Genome Sequencing Center for Infectious Disease"/>
            <person name="Wu L."/>
            <person name="Ma J."/>
        </authorList>
    </citation>
    <scope>NUCLEOTIDE SEQUENCE [LARGE SCALE GENOMIC DNA]</scope>
    <source>
        <strain evidence="3">CCUG 53270</strain>
    </source>
</reference>
<keyword evidence="3" id="KW-1185">Reference proteome</keyword>
<dbReference type="Pfam" id="PF08445">
    <property type="entry name" value="FR47"/>
    <property type="match status" value="1"/>
</dbReference>